<proteinExistence type="predicted"/>
<comment type="caution">
    <text evidence="2">The sequence shown here is derived from an EMBL/GenBank/DDBJ whole genome shotgun (WGS) entry which is preliminary data.</text>
</comment>
<protein>
    <submittedName>
        <fullName evidence="2">NADH:ubiquinone oxidoreductase subunit NDUFA12</fullName>
    </submittedName>
</protein>
<keyword evidence="3" id="KW-1185">Reference proteome</keyword>
<dbReference type="Pfam" id="PF05071">
    <property type="entry name" value="NDUFA12"/>
    <property type="match status" value="1"/>
</dbReference>
<dbReference type="GO" id="GO:0045271">
    <property type="term" value="C:respiratory chain complex I"/>
    <property type="evidence" value="ECO:0007669"/>
    <property type="project" value="InterPro"/>
</dbReference>
<dbReference type="NCBIfam" id="NF006040">
    <property type="entry name" value="PRK08183.1"/>
    <property type="match status" value="1"/>
</dbReference>
<dbReference type="GO" id="GO:0006979">
    <property type="term" value="P:response to oxidative stress"/>
    <property type="evidence" value="ECO:0007669"/>
    <property type="project" value="TreeGrafter"/>
</dbReference>
<evidence type="ECO:0000313" key="3">
    <source>
        <dbReference type="Proteomes" id="UP000246077"/>
    </source>
</evidence>
<keyword evidence="2" id="KW-0830">Ubiquinone</keyword>
<dbReference type="InterPro" id="IPR007763">
    <property type="entry name" value="NDUFA12"/>
</dbReference>
<dbReference type="PANTHER" id="PTHR12910">
    <property type="entry name" value="NADH-UBIQUINONE OXIDOREDUCTASE SUBUNIT B17.2"/>
    <property type="match status" value="1"/>
</dbReference>
<dbReference type="Proteomes" id="UP000246077">
    <property type="component" value="Unassembled WGS sequence"/>
</dbReference>
<accession>A0A317ECN4</accession>
<dbReference type="EMBL" id="QGLF01000001">
    <property type="protein sequence ID" value="PWR24036.1"/>
    <property type="molecule type" value="Genomic_DNA"/>
</dbReference>
<organism evidence="2 3">
    <name type="scientific">Zavarzinia compransoris</name>
    <dbReference type="NCBI Taxonomy" id="1264899"/>
    <lineage>
        <taxon>Bacteria</taxon>
        <taxon>Pseudomonadati</taxon>
        <taxon>Pseudomonadota</taxon>
        <taxon>Alphaproteobacteria</taxon>
        <taxon>Rhodospirillales</taxon>
        <taxon>Zavarziniaceae</taxon>
        <taxon>Zavarzinia</taxon>
    </lineage>
</organism>
<dbReference type="PANTHER" id="PTHR12910:SF2">
    <property type="entry name" value="NADH DEHYDROGENASE [UBIQUINONE] 1 ALPHA SUBCOMPLEX SUBUNIT 12"/>
    <property type="match status" value="1"/>
</dbReference>
<reference evidence="3" key="1">
    <citation type="submission" date="2018-05" db="EMBL/GenBank/DDBJ databases">
        <title>Zavarzinia sp. HR-AS.</title>
        <authorList>
            <person name="Lee Y."/>
            <person name="Jeon C.O."/>
        </authorList>
    </citation>
    <scope>NUCLEOTIDE SEQUENCE [LARGE SCALE GENOMIC DNA]</scope>
    <source>
        <strain evidence="3">DSM 1231</strain>
    </source>
</reference>
<dbReference type="AlphaFoldDB" id="A0A317ECN4"/>
<feature type="region of interest" description="Disordered" evidence="1">
    <location>
        <begin position="74"/>
        <end position="113"/>
    </location>
</feature>
<dbReference type="RefSeq" id="WP_109920067.1">
    <property type="nucleotide sequence ID" value="NZ_QGLF01000001.1"/>
</dbReference>
<evidence type="ECO:0000313" key="2">
    <source>
        <dbReference type="EMBL" id="PWR24036.1"/>
    </source>
</evidence>
<evidence type="ECO:0000256" key="1">
    <source>
        <dbReference type="SAM" id="MobiDB-lite"/>
    </source>
</evidence>
<gene>
    <name evidence="2" type="ORF">DKG75_05705</name>
</gene>
<dbReference type="OrthoDB" id="9795340at2"/>
<sequence length="126" mass="14213">MKFLLRALTWWHDATIGTSLFTARKGERVGKDDQGNVYYRERGGDRRWVIYNGEIEATRIPPEWHAWLHGLSDAPPSEKPLPTKPWEKPHHANLTGTAAAYHPPGSLAGEGQRARAVGDYEAWTPN</sequence>
<name>A0A317ECN4_9PROT</name>